<feature type="compositionally biased region" description="Polar residues" evidence="1">
    <location>
        <begin position="54"/>
        <end position="74"/>
    </location>
</feature>
<reference evidence="2" key="2">
    <citation type="submission" date="2020-11" db="EMBL/GenBank/DDBJ databases">
        <authorList>
            <person name="McCartney M.A."/>
            <person name="Auch B."/>
            <person name="Kono T."/>
            <person name="Mallez S."/>
            <person name="Becker A."/>
            <person name="Gohl D.M."/>
            <person name="Silverstein K.A.T."/>
            <person name="Koren S."/>
            <person name="Bechman K.B."/>
            <person name="Herman A."/>
            <person name="Abrahante J.E."/>
            <person name="Garbe J."/>
        </authorList>
    </citation>
    <scope>NUCLEOTIDE SEQUENCE</scope>
    <source>
        <strain evidence="2">Duluth1</strain>
        <tissue evidence="2">Whole animal</tissue>
    </source>
</reference>
<comment type="caution">
    <text evidence="2">The sequence shown here is derived from an EMBL/GenBank/DDBJ whole genome shotgun (WGS) entry which is preliminary data.</text>
</comment>
<accession>A0A9D4FJ23</accession>
<evidence type="ECO:0000313" key="2">
    <source>
        <dbReference type="EMBL" id="KAH3798584.1"/>
    </source>
</evidence>
<name>A0A9D4FJ23_DREPO</name>
<sequence length="74" mass="8252">MSHRRSIQSDLPFHLDHPRILRQQCRNQIPSRYRTRSPAATRTRSPAATGTRSPAATSFRSACPASSYTTLATP</sequence>
<feature type="compositionally biased region" description="Low complexity" evidence="1">
    <location>
        <begin position="36"/>
        <end position="53"/>
    </location>
</feature>
<evidence type="ECO:0000313" key="3">
    <source>
        <dbReference type="Proteomes" id="UP000828390"/>
    </source>
</evidence>
<proteinExistence type="predicted"/>
<dbReference type="AlphaFoldDB" id="A0A9D4FJ23"/>
<organism evidence="2 3">
    <name type="scientific">Dreissena polymorpha</name>
    <name type="common">Zebra mussel</name>
    <name type="synonym">Mytilus polymorpha</name>
    <dbReference type="NCBI Taxonomy" id="45954"/>
    <lineage>
        <taxon>Eukaryota</taxon>
        <taxon>Metazoa</taxon>
        <taxon>Spiralia</taxon>
        <taxon>Lophotrochozoa</taxon>
        <taxon>Mollusca</taxon>
        <taxon>Bivalvia</taxon>
        <taxon>Autobranchia</taxon>
        <taxon>Heteroconchia</taxon>
        <taxon>Euheterodonta</taxon>
        <taxon>Imparidentia</taxon>
        <taxon>Neoheterodontei</taxon>
        <taxon>Myida</taxon>
        <taxon>Dreissenoidea</taxon>
        <taxon>Dreissenidae</taxon>
        <taxon>Dreissena</taxon>
    </lineage>
</organism>
<evidence type="ECO:0000256" key="1">
    <source>
        <dbReference type="SAM" id="MobiDB-lite"/>
    </source>
</evidence>
<protein>
    <submittedName>
        <fullName evidence="2">Uncharacterized protein</fullName>
    </submittedName>
</protein>
<keyword evidence="3" id="KW-1185">Reference proteome</keyword>
<dbReference type="EMBL" id="JAIWYP010000007">
    <property type="protein sequence ID" value="KAH3798584.1"/>
    <property type="molecule type" value="Genomic_DNA"/>
</dbReference>
<dbReference type="Proteomes" id="UP000828390">
    <property type="component" value="Unassembled WGS sequence"/>
</dbReference>
<reference evidence="2" key="1">
    <citation type="journal article" date="2019" name="bioRxiv">
        <title>The Genome of the Zebra Mussel, Dreissena polymorpha: A Resource for Invasive Species Research.</title>
        <authorList>
            <person name="McCartney M.A."/>
            <person name="Auch B."/>
            <person name="Kono T."/>
            <person name="Mallez S."/>
            <person name="Zhang Y."/>
            <person name="Obille A."/>
            <person name="Becker A."/>
            <person name="Abrahante J.E."/>
            <person name="Garbe J."/>
            <person name="Badalamenti J.P."/>
            <person name="Herman A."/>
            <person name="Mangelson H."/>
            <person name="Liachko I."/>
            <person name="Sullivan S."/>
            <person name="Sone E.D."/>
            <person name="Koren S."/>
            <person name="Silverstein K.A.T."/>
            <person name="Beckman K.B."/>
            <person name="Gohl D.M."/>
        </authorList>
    </citation>
    <scope>NUCLEOTIDE SEQUENCE</scope>
    <source>
        <strain evidence="2">Duluth1</strain>
        <tissue evidence="2">Whole animal</tissue>
    </source>
</reference>
<feature type="region of interest" description="Disordered" evidence="1">
    <location>
        <begin position="30"/>
        <end position="74"/>
    </location>
</feature>
<gene>
    <name evidence="2" type="ORF">DPMN_152184</name>
</gene>